<dbReference type="CDD" id="cd00093">
    <property type="entry name" value="HTH_XRE"/>
    <property type="match status" value="1"/>
</dbReference>
<dbReference type="Pfam" id="PF07883">
    <property type="entry name" value="Cupin_2"/>
    <property type="match status" value="1"/>
</dbReference>
<evidence type="ECO:0000256" key="2">
    <source>
        <dbReference type="SAM" id="MobiDB-lite"/>
    </source>
</evidence>
<dbReference type="PANTHER" id="PTHR46797">
    <property type="entry name" value="HTH-TYPE TRANSCRIPTIONAL REGULATOR"/>
    <property type="match status" value="1"/>
</dbReference>
<reference evidence="4" key="1">
    <citation type="submission" date="2022-06" db="EMBL/GenBank/DDBJ databases">
        <title>Genome public.</title>
        <authorList>
            <person name="Sun Q."/>
        </authorList>
    </citation>
    <scope>NUCLEOTIDE SEQUENCE</scope>
    <source>
        <strain evidence="4">CWNU-1</strain>
    </source>
</reference>
<dbReference type="Gene3D" id="2.60.120.10">
    <property type="entry name" value="Jelly Rolls"/>
    <property type="match status" value="1"/>
</dbReference>
<proteinExistence type="predicted"/>
<dbReference type="SUPFAM" id="SSF51182">
    <property type="entry name" value="RmlC-like cupins"/>
    <property type="match status" value="1"/>
</dbReference>
<evidence type="ECO:0000313" key="5">
    <source>
        <dbReference type="Proteomes" id="UP001431429"/>
    </source>
</evidence>
<dbReference type="EMBL" id="JAMQAW010000001">
    <property type="protein sequence ID" value="MCM2386812.1"/>
    <property type="molecule type" value="Genomic_DNA"/>
</dbReference>
<comment type="caution">
    <text evidence="4">The sequence shown here is derived from an EMBL/GenBank/DDBJ whole genome shotgun (WGS) entry which is preliminary data.</text>
</comment>
<evidence type="ECO:0000259" key="3">
    <source>
        <dbReference type="PROSITE" id="PS50943"/>
    </source>
</evidence>
<keyword evidence="1" id="KW-0238">DNA-binding</keyword>
<organism evidence="4 5">
    <name type="scientific">Streptomyces albipurpureus</name>
    <dbReference type="NCBI Taxonomy" id="2897419"/>
    <lineage>
        <taxon>Bacteria</taxon>
        <taxon>Bacillati</taxon>
        <taxon>Actinomycetota</taxon>
        <taxon>Actinomycetes</taxon>
        <taxon>Kitasatosporales</taxon>
        <taxon>Streptomycetaceae</taxon>
        <taxon>Streptomyces</taxon>
    </lineage>
</organism>
<dbReference type="Gene3D" id="1.10.260.40">
    <property type="entry name" value="lambda repressor-like DNA-binding domains"/>
    <property type="match status" value="1"/>
</dbReference>
<protein>
    <submittedName>
        <fullName evidence="4">XRE family transcriptional regulator</fullName>
    </submittedName>
</protein>
<dbReference type="InterPro" id="IPR010982">
    <property type="entry name" value="Lambda_DNA-bd_dom_sf"/>
</dbReference>
<dbReference type="PROSITE" id="PS50943">
    <property type="entry name" value="HTH_CROC1"/>
    <property type="match status" value="1"/>
</dbReference>
<name>A0ABT0UE84_9ACTN</name>
<dbReference type="Pfam" id="PF01381">
    <property type="entry name" value="HTH_3"/>
    <property type="match status" value="1"/>
</dbReference>
<feature type="domain" description="HTH cro/C1-type" evidence="3">
    <location>
        <begin position="14"/>
        <end position="68"/>
    </location>
</feature>
<evidence type="ECO:0000256" key="1">
    <source>
        <dbReference type="ARBA" id="ARBA00023125"/>
    </source>
</evidence>
<sequence length="267" mass="28290">MKPEGESAGLGGRLRRVRAERGLSLRELGKLAGCSASLISQVERGQTAPSAGVIYGIANALEISLDYLFGVADTEEIPAPSARGARAPQIAPPPQNGENGVPRFATAGAAPVNGGGPRRSVRIGAPEGRETVDGLPLEPDGTAPASGPALVPAAETIVQRRGSRRTIDLASGVRWERLTPQQDGRVDFLEVVYAPYGRSTDSRCPIRHDGREYQLVLQGTLHADVGFETYVLEAGDSLAFDPATPHQYRNMSGEEVRAISVVVHHSD</sequence>
<dbReference type="InterPro" id="IPR050807">
    <property type="entry name" value="TransReg_Diox_bact_type"/>
</dbReference>
<accession>A0ABT0UE84</accession>
<keyword evidence="5" id="KW-1185">Reference proteome</keyword>
<dbReference type="SMART" id="SM00530">
    <property type="entry name" value="HTH_XRE"/>
    <property type="match status" value="1"/>
</dbReference>
<dbReference type="InterPro" id="IPR001387">
    <property type="entry name" value="Cro/C1-type_HTH"/>
</dbReference>
<dbReference type="PANTHER" id="PTHR46797:SF1">
    <property type="entry name" value="METHYLPHOSPHONATE SYNTHASE"/>
    <property type="match status" value="1"/>
</dbReference>
<feature type="region of interest" description="Disordered" evidence="2">
    <location>
        <begin position="129"/>
        <end position="148"/>
    </location>
</feature>
<evidence type="ECO:0000313" key="4">
    <source>
        <dbReference type="EMBL" id="MCM2386812.1"/>
    </source>
</evidence>
<dbReference type="CDD" id="cd02209">
    <property type="entry name" value="cupin_XRE_C"/>
    <property type="match status" value="1"/>
</dbReference>
<dbReference type="InterPro" id="IPR013096">
    <property type="entry name" value="Cupin_2"/>
</dbReference>
<dbReference type="InterPro" id="IPR011051">
    <property type="entry name" value="RmlC_Cupin_sf"/>
</dbReference>
<dbReference type="RefSeq" id="WP_250917177.1">
    <property type="nucleotide sequence ID" value="NZ_JAMQAW010000001.1"/>
</dbReference>
<dbReference type="Proteomes" id="UP001431429">
    <property type="component" value="Unassembled WGS sequence"/>
</dbReference>
<dbReference type="InterPro" id="IPR014710">
    <property type="entry name" value="RmlC-like_jellyroll"/>
</dbReference>
<gene>
    <name evidence="4" type="ORF">NBG84_00540</name>
</gene>
<dbReference type="SUPFAM" id="SSF47413">
    <property type="entry name" value="lambda repressor-like DNA-binding domains"/>
    <property type="match status" value="1"/>
</dbReference>